<organism evidence="1 2">
    <name type="scientific">Shewanella surugensis</name>
    <dbReference type="NCBI Taxonomy" id="212020"/>
    <lineage>
        <taxon>Bacteria</taxon>
        <taxon>Pseudomonadati</taxon>
        <taxon>Pseudomonadota</taxon>
        <taxon>Gammaproteobacteria</taxon>
        <taxon>Alteromonadales</taxon>
        <taxon>Shewanellaceae</taxon>
        <taxon>Shewanella</taxon>
    </lineage>
</organism>
<gene>
    <name evidence="1" type="ORF">L2764_18270</name>
</gene>
<evidence type="ECO:0000313" key="2">
    <source>
        <dbReference type="Proteomes" id="UP001203423"/>
    </source>
</evidence>
<reference evidence="1 2" key="1">
    <citation type="submission" date="2022-01" db="EMBL/GenBank/DDBJ databases">
        <title>Whole genome-based taxonomy of the Shewanellaceae.</title>
        <authorList>
            <person name="Martin-Rodriguez A.J."/>
        </authorList>
    </citation>
    <scope>NUCLEOTIDE SEQUENCE [LARGE SCALE GENOMIC DNA]</scope>
    <source>
        <strain evidence="1 2">DSM 17177</strain>
    </source>
</reference>
<protein>
    <submittedName>
        <fullName evidence="1">Uncharacterized protein</fullName>
    </submittedName>
</protein>
<comment type="caution">
    <text evidence="1">The sequence shown here is derived from an EMBL/GenBank/DDBJ whole genome shotgun (WGS) entry which is preliminary data.</text>
</comment>
<accession>A0ABT0LFB1</accession>
<dbReference type="RefSeq" id="WP_248941765.1">
    <property type="nucleotide sequence ID" value="NZ_JAKIKS010000085.1"/>
</dbReference>
<proteinExistence type="predicted"/>
<sequence>MSDYEIIPADGYNLEYRQDHATSDGYIYSNAGSDASTFAATIEPYLPRFVSFSGASQQAEGAEDPYKFSKGTLASSIGYPACSVIFPFPQKLPPSMPKTLKLDAAGVTVTLTLIARQIEKEPMVPENLQSDLIWFSATIARHTRLTLFAGSVLQVIVSPSGDKYGLVSIFGETPAEYQVNELNGLAGLSLPKGYSYESERILEDFTFYANKLAYIVINEYFNFQRYKVGPEQRDEVGDILE</sequence>
<dbReference type="Proteomes" id="UP001203423">
    <property type="component" value="Unassembled WGS sequence"/>
</dbReference>
<dbReference type="EMBL" id="JAKIKS010000085">
    <property type="protein sequence ID" value="MCL1126376.1"/>
    <property type="molecule type" value="Genomic_DNA"/>
</dbReference>
<keyword evidence="2" id="KW-1185">Reference proteome</keyword>
<name>A0ABT0LFB1_9GAMM</name>
<evidence type="ECO:0000313" key="1">
    <source>
        <dbReference type="EMBL" id="MCL1126376.1"/>
    </source>
</evidence>